<name>A0A397HT78_9GLOM</name>
<dbReference type="Proteomes" id="UP000266861">
    <property type="component" value="Unassembled WGS sequence"/>
</dbReference>
<evidence type="ECO:0000313" key="1">
    <source>
        <dbReference type="EMBL" id="RHZ66047.1"/>
    </source>
</evidence>
<evidence type="ECO:0000313" key="2">
    <source>
        <dbReference type="Proteomes" id="UP000266861"/>
    </source>
</evidence>
<sequence>MPRMSKKPQAPKSIIPKEAVKRGINQVINKLTMHFTDSKLDIMLIPTGFSDCIFNHVISILMKMMLRSGLFSDFTKLKPRSQTRSRSKLRKSVDTLTKKSSRDVDKSTDFKANITRDTTFCYPVLHDFLLSITFNYPQLAFFDLCDFDN</sequence>
<protein>
    <submittedName>
        <fullName evidence="1">Uncharacterized protein</fullName>
    </submittedName>
</protein>
<dbReference type="EMBL" id="PQFF01000283">
    <property type="protein sequence ID" value="RHZ66047.1"/>
    <property type="molecule type" value="Genomic_DNA"/>
</dbReference>
<dbReference type="AlphaFoldDB" id="A0A397HT78"/>
<reference evidence="1 2" key="1">
    <citation type="submission" date="2018-08" db="EMBL/GenBank/DDBJ databases">
        <title>Genome and evolution of the arbuscular mycorrhizal fungus Diversispora epigaea (formerly Glomus versiforme) and its bacterial endosymbionts.</title>
        <authorList>
            <person name="Sun X."/>
            <person name="Fei Z."/>
            <person name="Harrison M."/>
        </authorList>
    </citation>
    <scope>NUCLEOTIDE SEQUENCE [LARGE SCALE GENOMIC DNA]</scope>
    <source>
        <strain evidence="1 2">IT104</strain>
    </source>
</reference>
<keyword evidence="2" id="KW-1185">Reference proteome</keyword>
<comment type="caution">
    <text evidence="1">The sequence shown here is derived from an EMBL/GenBank/DDBJ whole genome shotgun (WGS) entry which is preliminary data.</text>
</comment>
<accession>A0A397HT78</accession>
<organism evidence="1 2">
    <name type="scientific">Diversispora epigaea</name>
    <dbReference type="NCBI Taxonomy" id="1348612"/>
    <lineage>
        <taxon>Eukaryota</taxon>
        <taxon>Fungi</taxon>
        <taxon>Fungi incertae sedis</taxon>
        <taxon>Mucoromycota</taxon>
        <taxon>Glomeromycotina</taxon>
        <taxon>Glomeromycetes</taxon>
        <taxon>Diversisporales</taxon>
        <taxon>Diversisporaceae</taxon>
        <taxon>Diversispora</taxon>
    </lineage>
</organism>
<gene>
    <name evidence="1" type="ORF">Glove_309g25</name>
</gene>
<proteinExistence type="predicted"/>